<dbReference type="RefSeq" id="WP_054785689.1">
    <property type="nucleotide sequence ID" value="NZ_FPBD01000015.1"/>
</dbReference>
<dbReference type="EMBL" id="FPBD01000015">
    <property type="protein sequence ID" value="SFU17233.1"/>
    <property type="molecule type" value="Genomic_DNA"/>
</dbReference>
<dbReference type="PROSITE" id="PS51257">
    <property type="entry name" value="PROKAR_LIPOPROTEIN"/>
    <property type="match status" value="1"/>
</dbReference>
<accession>A0A1I7E052</accession>
<sequence>MHKTLKPYLSSLLLSLLLLASCWIFYSAFMDSIDLTPIHQEAATIRDDHAPKQNRETNFQPTVKSFDTIVSAPLFSETRKMPEKSALVSEEDIARDPPEDTSQPPSEQPVSTSTPVQSEIEVFKWKLTGVVLQNDTQWALFQKESEQVLLKTGETLDGWVLVKISEEFCTVEKQDQFFDVHLYEVDTSLPPSNEHITAISNSP</sequence>
<evidence type="ECO:0000256" key="1">
    <source>
        <dbReference type="SAM" id="MobiDB-lite"/>
    </source>
</evidence>
<dbReference type="Proteomes" id="UP000183371">
    <property type="component" value="Unassembled WGS sequence"/>
</dbReference>
<evidence type="ECO:0000313" key="2">
    <source>
        <dbReference type="EMBL" id="SFU17233.1"/>
    </source>
</evidence>
<name>A0A1I7E052_9HYPH</name>
<feature type="compositionally biased region" description="Polar residues" evidence="1">
    <location>
        <begin position="100"/>
        <end position="115"/>
    </location>
</feature>
<keyword evidence="3" id="KW-1185">Reference proteome</keyword>
<organism evidence="2 3">
    <name type="scientific">Pseudovibrio denitrificans</name>
    <dbReference type="NCBI Taxonomy" id="258256"/>
    <lineage>
        <taxon>Bacteria</taxon>
        <taxon>Pseudomonadati</taxon>
        <taxon>Pseudomonadota</taxon>
        <taxon>Alphaproteobacteria</taxon>
        <taxon>Hyphomicrobiales</taxon>
        <taxon>Stappiaceae</taxon>
        <taxon>Pseudovibrio</taxon>
    </lineage>
</organism>
<reference evidence="3" key="1">
    <citation type="submission" date="2016-10" db="EMBL/GenBank/DDBJ databases">
        <authorList>
            <person name="Varghese N."/>
            <person name="Submissions S."/>
        </authorList>
    </citation>
    <scope>NUCLEOTIDE SEQUENCE [LARGE SCALE GENOMIC DNA]</scope>
    <source>
        <strain evidence="3">DSM 17465</strain>
    </source>
</reference>
<gene>
    <name evidence="2" type="ORF">SAMN05444141_11513</name>
</gene>
<proteinExistence type="predicted"/>
<protein>
    <submittedName>
        <fullName evidence="2">Uncharacterized protein</fullName>
    </submittedName>
</protein>
<feature type="region of interest" description="Disordered" evidence="1">
    <location>
        <begin position="81"/>
        <end position="115"/>
    </location>
</feature>
<dbReference type="AlphaFoldDB" id="A0A1I7E052"/>
<evidence type="ECO:0000313" key="3">
    <source>
        <dbReference type="Proteomes" id="UP000183371"/>
    </source>
</evidence>